<dbReference type="AlphaFoldDB" id="A0A3B7N2V6"/>
<dbReference type="KEGG" id="pseg:D3H65_32275"/>
<evidence type="ECO:0008006" key="3">
    <source>
        <dbReference type="Google" id="ProtNLM"/>
    </source>
</evidence>
<gene>
    <name evidence="1" type="ORF">D3H65_32275</name>
</gene>
<dbReference type="Proteomes" id="UP000263900">
    <property type="component" value="Chromosome"/>
</dbReference>
<sequence>MSDIQSVELPYLKSLSHCLDKIKTGGYTENFKVVNNELFSVHRKQVYQPTEIKVMNTFRFERLSDPGEKVVMYIIETCDGLKGTMVEPYNRYKDPGVEAFIVAVNNLGSKLNKK</sequence>
<name>A0A3B7N2V6_9BACT</name>
<protein>
    <recommendedName>
        <fullName evidence="3">Phosphoribosylpyrophosphate synthetase</fullName>
    </recommendedName>
</protein>
<proteinExistence type="predicted"/>
<keyword evidence="2" id="KW-1185">Reference proteome</keyword>
<dbReference type="OrthoDB" id="8418771at2"/>
<organism evidence="1 2">
    <name type="scientific">Paraflavitalea soli</name>
    <dbReference type="NCBI Taxonomy" id="2315862"/>
    <lineage>
        <taxon>Bacteria</taxon>
        <taxon>Pseudomonadati</taxon>
        <taxon>Bacteroidota</taxon>
        <taxon>Chitinophagia</taxon>
        <taxon>Chitinophagales</taxon>
        <taxon>Chitinophagaceae</taxon>
        <taxon>Paraflavitalea</taxon>
    </lineage>
</organism>
<accession>A0A3B7N2V6</accession>
<evidence type="ECO:0000313" key="1">
    <source>
        <dbReference type="EMBL" id="AXY78385.1"/>
    </source>
</evidence>
<dbReference type="EMBL" id="CP032157">
    <property type="protein sequence ID" value="AXY78385.1"/>
    <property type="molecule type" value="Genomic_DNA"/>
</dbReference>
<dbReference type="RefSeq" id="WP_119054257.1">
    <property type="nucleotide sequence ID" value="NZ_CP032157.1"/>
</dbReference>
<reference evidence="1 2" key="1">
    <citation type="submission" date="2018-09" db="EMBL/GenBank/DDBJ databases">
        <title>Genome sequencing of strain 6GH32-13.</title>
        <authorList>
            <person name="Weon H.-Y."/>
            <person name="Heo J."/>
            <person name="Kwon S.-W."/>
        </authorList>
    </citation>
    <scope>NUCLEOTIDE SEQUENCE [LARGE SCALE GENOMIC DNA]</scope>
    <source>
        <strain evidence="1 2">5GH32-13</strain>
    </source>
</reference>
<evidence type="ECO:0000313" key="2">
    <source>
        <dbReference type="Proteomes" id="UP000263900"/>
    </source>
</evidence>